<dbReference type="EMBL" id="AGBW02010666">
    <property type="protein sequence ID" value="OWR48081.1"/>
    <property type="molecule type" value="Genomic_DNA"/>
</dbReference>
<organism evidence="1 2">
    <name type="scientific">Danaus plexippus plexippus</name>
    <dbReference type="NCBI Taxonomy" id="278856"/>
    <lineage>
        <taxon>Eukaryota</taxon>
        <taxon>Metazoa</taxon>
        <taxon>Ecdysozoa</taxon>
        <taxon>Arthropoda</taxon>
        <taxon>Hexapoda</taxon>
        <taxon>Insecta</taxon>
        <taxon>Pterygota</taxon>
        <taxon>Neoptera</taxon>
        <taxon>Endopterygota</taxon>
        <taxon>Lepidoptera</taxon>
        <taxon>Glossata</taxon>
        <taxon>Ditrysia</taxon>
        <taxon>Papilionoidea</taxon>
        <taxon>Nymphalidae</taxon>
        <taxon>Danainae</taxon>
        <taxon>Danaini</taxon>
        <taxon>Danaina</taxon>
        <taxon>Danaus</taxon>
        <taxon>Danaus</taxon>
    </lineage>
</organism>
<gene>
    <name evidence="1" type="ORF">KGM_200579</name>
</gene>
<protein>
    <submittedName>
        <fullName evidence="1">Uncharacterized protein</fullName>
    </submittedName>
</protein>
<dbReference type="InParanoid" id="A0A212F2Y4"/>
<name>A0A212F2Y4_DANPL</name>
<accession>A0A212F2Y4</accession>
<proteinExistence type="predicted"/>
<evidence type="ECO:0000313" key="1">
    <source>
        <dbReference type="EMBL" id="OWR48081.1"/>
    </source>
</evidence>
<evidence type="ECO:0000313" key="2">
    <source>
        <dbReference type="Proteomes" id="UP000007151"/>
    </source>
</evidence>
<dbReference type="KEGG" id="dpl:KGM_200579"/>
<comment type="caution">
    <text evidence="1">The sequence shown here is derived from an EMBL/GenBank/DDBJ whole genome shotgun (WGS) entry which is preliminary data.</text>
</comment>
<reference evidence="1 2" key="1">
    <citation type="journal article" date="2011" name="Cell">
        <title>The monarch butterfly genome yields insights into long-distance migration.</title>
        <authorList>
            <person name="Zhan S."/>
            <person name="Merlin C."/>
            <person name="Boore J.L."/>
            <person name="Reppert S.M."/>
        </authorList>
    </citation>
    <scope>NUCLEOTIDE SEQUENCE [LARGE SCALE GENOMIC DNA]</scope>
    <source>
        <strain evidence="1">F-2</strain>
    </source>
</reference>
<dbReference type="AlphaFoldDB" id="A0A212F2Y4"/>
<dbReference type="Proteomes" id="UP000007151">
    <property type="component" value="Unassembled WGS sequence"/>
</dbReference>
<keyword evidence="2" id="KW-1185">Reference proteome</keyword>
<sequence length="25" mass="3008">MIKEILRADPEHGMVVFRLLRNKKI</sequence>